<organism evidence="12 13">
    <name type="scientific">Chaetoceros tenuissimus</name>
    <dbReference type="NCBI Taxonomy" id="426638"/>
    <lineage>
        <taxon>Eukaryota</taxon>
        <taxon>Sar</taxon>
        <taxon>Stramenopiles</taxon>
        <taxon>Ochrophyta</taxon>
        <taxon>Bacillariophyta</taxon>
        <taxon>Coscinodiscophyceae</taxon>
        <taxon>Chaetocerotophycidae</taxon>
        <taxon>Chaetocerotales</taxon>
        <taxon>Chaetocerotaceae</taxon>
        <taxon>Chaetoceros</taxon>
    </lineage>
</organism>
<keyword evidence="4" id="KW-0433">Leucine-rich repeat</keyword>
<keyword evidence="9" id="KW-0472">Membrane</keyword>
<evidence type="ECO:0000256" key="8">
    <source>
        <dbReference type="ARBA" id="ARBA00022989"/>
    </source>
</evidence>
<keyword evidence="7" id="KW-0677">Repeat</keyword>
<evidence type="ECO:0000256" key="5">
    <source>
        <dbReference type="ARBA" id="ARBA00022692"/>
    </source>
</evidence>
<accession>A0AAD3H7A0</accession>
<evidence type="ECO:0000256" key="9">
    <source>
        <dbReference type="ARBA" id="ARBA00023136"/>
    </source>
</evidence>
<proteinExistence type="inferred from homology"/>
<evidence type="ECO:0000256" key="4">
    <source>
        <dbReference type="ARBA" id="ARBA00022614"/>
    </source>
</evidence>
<evidence type="ECO:0000256" key="1">
    <source>
        <dbReference type="ARBA" id="ARBA00004236"/>
    </source>
</evidence>
<dbReference type="EMBL" id="BLLK01000045">
    <property type="protein sequence ID" value="GFH52623.1"/>
    <property type="molecule type" value="Genomic_DNA"/>
</dbReference>
<evidence type="ECO:0000256" key="11">
    <source>
        <dbReference type="SAM" id="MobiDB-lite"/>
    </source>
</evidence>
<dbReference type="InterPro" id="IPR001611">
    <property type="entry name" value="Leu-rich_rpt"/>
</dbReference>
<dbReference type="PANTHER" id="PTHR48062:SF52">
    <property type="entry name" value="RECEPTOR-LIKE PROTEIN 8-RELATED"/>
    <property type="match status" value="1"/>
</dbReference>
<comment type="caution">
    <text evidence="12">The sequence shown here is derived from an EMBL/GenBank/DDBJ whole genome shotgun (WGS) entry which is preliminary data.</text>
</comment>
<dbReference type="Proteomes" id="UP001054902">
    <property type="component" value="Unassembled WGS sequence"/>
</dbReference>
<dbReference type="Pfam" id="PF13516">
    <property type="entry name" value="LRR_6"/>
    <property type="match status" value="1"/>
</dbReference>
<dbReference type="AlphaFoldDB" id="A0AAD3H7A0"/>
<feature type="compositionally biased region" description="Polar residues" evidence="11">
    <location>
        <begin position="8"/>
        <end position="18"/>
    </location>
</feature>
<evidence type="ECO:0000313" key="13">
    <source>
        <dbReference type="Proteomes" id="UP001054902"/>
    </source>
</evidence>
<gene>
    <name evidence="12" type="ORF">CTEN210_09099</name>
</gene>
<keyword evidence="6" id="KW-0732">Signal</keyword>
<evidence type="ECO:0000256" key="7">
    <source>
        <dbReference type="ARBA" id="ARBA00022737"/>
    </source>
</evidence>
<evidence type="ECO:0000313" key="12">
    <source>
        <dbReference type="EMBL" id="GFH52623.1"/>
    </source>
</evidence>
<dbReference type="InterPro" id="IPR051502">
    <property type="entry name" value="RLP_Defense_Trigger"/>
</dbReference>
<evidence type="ECO:0000256" key="2">
    <source>
        <dbReference type="ARBA" id="ARBA00009592"/>
    </source>
</evidence>
<reference evidence="12 13" key="1">
    <citation type="journal article" date="2021" name="Sci. Rep.">
        <title>The genome of the diatom Chaetoceros tenuissimus carries an ancient integrated fragment of an extant virus.</title>
        <authorList>
            <person name="Hongo Y."/>
            <person name="Kimura K."/>
            <person name="Takaki Y."/>
            <person name="Yoshida Y."/>
            <person name="Baba S."/>
            <person name="Kobayashi G."/>
            <person name="Nagasaki K."/>
            <person name="Hano T."/>
            <person name="Tomaru Y."/>
        </authorList>
    </citation>
    <scope>NUCLEOTIDE SEQUENCE [LARGE SCALE GENOMIC DNA]</scope>
    <source>
        <strain evidence="12 13">NIES-3715</strain>
    </source>
</reference>
<name>A0AAD3H7A0_9STRA</name>
<keyword evidence="5" id="KW-0812">Transmembrane</keyword>
<keyword evidence="3" id="KW-1003">Cell membrane</keyword>
<evidence type="ECO:0000256" key="6">
    <source>
        <dbReference type="ARBA" id="ARBA00022729"/>
    </source>
</evidence>
<keyword evidence="13" id="KW-1185">Reference proteome</keyword>
<comment type="subcellular location">
    <subcellularLocation>
        <location evidence="1">Cell membrane</location>
    </subcellularLocation>
    <subcellularLocation>
        <location evidence="10">Endomembrane system</location>
        <topology evidence="10">Single-pass membrane protein</topology>
    </subcellularLocation>
</comment>
<protein>
    <recommendedName>
        <fullName evidence="14">Leucine-rich repeat-containing N-terminal plant-type domain-containing protein</fullName>
    </recommendedName>
</protein>
<evidence type="ECO:0000256" key="3">
    <source>
        <dbReference type="ARBA" id="ARBA00022475"/>
    </source>
</evidence>
<dbReference type="PANTHER" id="PTHR48062">
    <property type="entry name" value="RECEPTOR-LIKE PROTEIN 14"/>
    <property type="match status" value="1"/>
</dbReference>
<feature type="region of interest" description="Disordered" evidence="11">
    <location>
        <begin position="1"/>
        <end position="29"/>
    </location>
</feature>
<comment type="similarity">
    <text evidence="2">Belongs to the RLP family.</text>
</comment>
<dbReference type="SUPFAM" id="SSF52058">
    <property type="entry name" value="L domain-like"/>
    <property type="match status" value="1"/>
</dbReference>
<sequence length="531" mass="59187">MSVAEASKSGTRNMNANNEWEKVNQTKKPKKCKKTVGNYFSNGSQLGDIIAAMVKEQDFSAYCRDDFEIAESWFLDMANHPADGAYLNDNEYMKERLILALTYSANCKDGCKLQATINEWLSTKDHCQLEGVTCNNFNKISEMKMGFKGLSGNFTMFGMKSLQELNLSWNDLSSTCTVAGESPNVNEIDLSHNMLADFVGGQLLTNLDKLYLHHNEFTGKFIITWKDFPPSLKILHLGKNKLRGFTNGGKYLKNLEFLSFSLNQFSGEFIITAKDFPTSLKTLSLRYNKITSFRNGGDILKNLLTLDLEQNDFSGNLIITQKDFPTSIYSLYLNGNKLTGFSNGGEVLKNLLILELANNKFAHNFVVTAKNIPTSIERIGLGGNKLTGFIDGGKILTNLEHLSLQRNLFTDDLTITPNNFPQTLKSLHLHRNKLERIIDAGKFLTKLESLDLSENSFQGDMLITVDHFPSSLKGLLFDSNSGLTKIDADDDAVLSLDYITVRNIASIEVGQELCSRSSSGSLDIYPSNVCS</sequence>
<keyword evidence="8" id="KW-1133">Transmembrane helix</keyword>
<dbReference type="GO" id="GO:0005886">
    <property type="term" value="C:plasma membrane"/>
    <property type="evidence" value="ECO:0007669"/>
    <property type="project" value="UniProtKB-SubCell"/>
</dbReference>
<dbReference type="InterPro" id="IPR032675">
    <property type="entry name" value="LRR_dom_sf"/>
</dbReference>
<evidence type="ECO:0000256" key="10">
    <source>
        <dbReference type="ARBA" id="ARBA00037847"/>
    </source>
</evidence>
<evidence type="ECO:0008006" key="14">
    <source>
        <dbReference type="Google" id="ProtNLM"/>
    </source>
</evidence>
<dbReference type="GO" id="GO:0012505">
    <property type="term" value="C:endomembrane system"/>
    <property type="evidence" value="ECO:0007669"/>
    <property type="project" value="UniProtKB-SubCell"/>
</dbReference>
<dbReference type="Gene3D" id="3.80.10.10">
    <property type="entry name" value="Ribonuclease Inhibitor"/>
    <property type="match status" value="3"/>
</dbReference>